<keyword evidence="2" id="KW-1185">Reference proteome</keyword>
<gene>
    <name evidence="1" type="ORF">K0504_01065</name>
</gene>
<organism evidence="1 2">
    <name type="scientific">Neiella holothuriorum</name>
    <dbReference type="NCBI Taxonomy" id="2870530"/>
    <lineage>
        <taxon>Bacteria</taxon>
        <taxon>Pseudomonadati</taxon>
        <taxon>Pseudomonadota</taxon>
        <taxon>Gammaproteobacteria</taxon>
        <taxon>Alteromonadales</taxon>
        <taxon>Echinimonadaceae</taxon>
        <taxon>Neiella</taxon>
    </lineage>
</organism>
<evidence type="ECO:0000313" key="2">
    <source>
        <dbReference type="Proteomes" id="UP001166251"/>
    </source>
</evidence>
<sequence length="111" mass="12319">MNRLLLSFRVIAILSIFISPVSWSASILHQQQSVSRDFTYLSFHDDGNDNAGPYVRADIVGGEHMSYVYVAGFAGQAYRIEFKSLDGDASAVVHGAGVRIERHADDISAWW</sequence>
<protein>
    <submittedName>
        <fullName evidence="1">Uncharacterized protein</fullName>
    </submittedName>
</protein>
<name>A0ABS7EBA5_9GAMM</name>
<dbReference type="RefSeq" id="WP_220102285.1">
    <property type="nucleotide sequence ID" value="NZ_JAHZSS010000001.1"/>
</dbReference>
<accession>A0ABS7EBA5</accession>
<evidence type="ECO:0000313" key="1">
    <source>
        <dbReference type="EMBL" id="MBW8189610.1"/>
    </source>
</evidence>
<dbReference type="Proteomes" id="UP001166251">
    <property type="component" value="Unassembled WGS sequence"/>
</dbReference>
<comment type="caution">
    <text evidence="1">The sequence shown here is derived from an EMBL/GenBank/DDBJ whole genome shotgun (WGS) entry which is preliminary data.</text>
</comment>
<reference evidence="1" key="1">
    <citation type="submission" date="2021-07" db="EMBL/GenBank/DDBJ databases">
        <title>Neiella marina sp. nov., isolated from the intestinal content of sea cucumber Apostichopus japonicus.</title>
        <authorList>
            <person name="Bai X."/>
        </authorList>
    </citation>
    <scope>NUCLEOTIDE SEQUENCE</scope>
    <source>
        <strain evidence="1">126</strain>
    </source>
</reference>
<dbReference type="EMBL" id="JAHZSS010000001">
    <property type="protein sequence ID" value="MBW8189610.1"/>
    <property type="molecule type" value="Genomic_DNA"/>
</dbReference>
<proteinExistence type="predicted"/>